<dbReference type="InterPro" id="IPR036396">
    <property type="entry name" value="Cyt_P450_sf"/>
</dbReference>
<name>A0A453D6H3_AEGTS</name>
<dbReference type="Proteomes" id="UP000015105">
    <property type="component" value="Chromosome 2D"/>
</dbReference>
<dbReference type="PANTHER" id="PTHR47944:SF18">
    <property type="entry name" value="FLAVONOID 3'-MONOOXYGENASE"/>
    <property type="match status" value="1"/>
</dbReference>
<comment type="cofactor">
    <cofactor evidence="1">
        <name>heme</name>
        <dbReference type="ChEBI" id="CHEBI:30413"/>
    </cofactor>
</comment>
<evidence type="ECO:0000256" key="9">
    <source>
        <dbReference type="ARBA" id="ARBA00023004"/>
    </source>
</evidence>
<dbReference type="InterPro" id="IPR001128">
    <property type="entry name" value="Cyt_P450"/>
</dbReference>
<dbReference type="PRINTS" id="PR00463">
    <property type="entry name" value="EP450I"/>
</dbReference>
<feature type="transmembrane region" description="Helical" evidence="12">
    <location>
        <begin position="12"/>
        <end position="29"/>
    </location>
</feature>
<reference evidence="13" key="3">
    <citation type="journal article" date="2017" name="Nature">
        <title>Genome sequence of the progenitor of the wheat D genome Aegilops tauschii.</title>
        <authorList>
            <person name="Luo M.C."/>
            <person name="Gu Y.Q."/>
            <person name="Puiu D."/>
            <person name="Wang H."/>
            <person name="Twardziok S.O."/>
            <person name="Deal K.R."/>
            <person name="Huo N."/>
            <person name="Zhu T."/>
            <person name="Wang L."/>
            <person name="Wang Y."/>
            <person name="McGuire P.E."/>
            <person name="Liu S."/>
            <person name="Long H."/>
            <person name="Ramasamy R.K."/>
            <person name="Rodriguez J.C."/>
            <person name="Van S.L."/>
            <person name="Yuan L."/>
            <person name="Wang Z."/>
            <person name="Xia Z."/>
            <person name="Xiao L."/>
            <person name="Anderson O.D."/>
            <person name="Ouyang S."/>
            <person name="Liang Y."/>
            <person name="Zimin A.V."/>
            <person name="Pertea G."/>
            <person name="Qi P."/>
            <person name="Bennetzen J.L."/>
            <person name="Dai X."/>
            <person name="Dawson M.W."/>
            <person name="Muller H.G."/>
            <person name="Kugler K."/>
            <person name="Rivarola-Duarte L."/>
            <person name="Spannagl M."/>
            <person name="Mayer K.F.X."/>
            <person name="Lu F.H."/>
            <person name="Bevan M.W."/>
            <person name="Leroy P."/>
            <person name="Li P."/>
            <person name="You F.M."/>
            <person name="Sun Q."/>
            <person name="Liu Z."/>
            <person name="Lyons E."/>
            <person name="Wicker T."/>
            <person name="Salzberg S.L."/>
            <person name="Devos K.M."/>
            <person name="Dvorak J."/>
        </authorList>
    </citation>
    <scope>NUCLEOTIDE SEQUENCE [LARGE SCALE GENOMIC DNA]</scope>
    <source>
        <strain evidence="13">cv. AL8/78</strain>
    </source>
</reference>
<dbReference type="GO" id="GO:0020037">
    <property type="term" value="F:heme binding"/>
    <property type="evidence" value="ECO:0007669"/>
    <property type="project" value="InterPro"/>
</dbReference>
<keyword evidence="8" id="KW-0560">Oxidoreductase</keyword>
<reference evidence="13" key="4">
    <citation type="submission" date="2019-03" db="UniProtKB">
        <authorList>
            <consortium name="EnsemblPlants"/>
        </authorList>
    </citation>
    <scope>IDENTIFICATION</scope>
</reference>
<evidence type="ECO:0000256" key="1">
    <source>
        <dbReference type="ARBA" id="ARBA00001971"/>
    </source>
</evidence>
<keyword evidence="12" id="KW-0472">Membrane</keyword>
<evidence type="ECO:0000256" key="8">
    <source>
        <dbReference type="ARBA" id="ARBA00023002"/>
    </source>
</evidence>
<keyword evidence="3" id="KW-0349">Heme</keyword>
<evidence type="ECO:0000256" key="7">
    <source>
        <dbReference type="ARBA" id="ARBA00022989"/>
    </source>
</evidence>
<dbReference type="Pfam" id="PF00067">
    <property type="entry name" value="p450"/>
    <property type="match status" value="1"/>
</dbReference>
<dbReference type="AlphaFoldDB" id="A0A453D6H3"/>
<keyword evidence="9" id="KW-0408">Iron</keyword>
<keyword evidence="5" id="KW-0479">Metal-binding</keyword>
<evidence type="ECO:0000256" key="2">
    <source>
        <dbReference type="ARBA" id="ARBA00010617"/>
    </source>
</evidence>
<evidence type="ECO:0000256" key="4">
    <source>
        <dbReference type="ARBA" id="ARBA00022692"/>
    </source>
</evidence>
<feature type="compositionally biased region" description="Basic residues" evidence="11">
    <location>
        <begin position="343"/>
        <end position="356"/>
    </location>
</feature>
<sequence length="512" mass="55083">MQLAAVCTDPWVLSGTALVVLVHLVLRHFRSGGRRLPPGPRGFPILGALPLVGPTPHTGLAALARKHGPVMYLKMGTCGVVVASSPAAARQFLKVQDARFADRPAVASAVDITYGFQTIAFGMQGPRWKQMRKLSTVHLLGAQAMSEWASVRRDEAGRLLRDVAGASAAGELVSVPDVLVRAFANIIGQITLSKRLFDTQGDEANRYKEMITLVQSGSGLFNISDFVPALSRFDLQGVQAKLRKIHLRFDDMITSLLDEHSATAKQRQGRPDFIDKLRASMADNKDSNDADTISEVNVKGFVFVRHVHRRHGHGVDHRGVGDGGDDQEPVHHGARAGGDGPRRRPRPPPRGVRRRQPPLPAGRMQGGHAPPPLDPAKHPALLRRGVRGGRLPHPQEHAAARQHLGHRPGRGDMGGPARVPAGAVPVRADGQRGRAGEPLRAHPLRRRAEDLRREAGRHGVRAVLPGHAGARVRVAAAGRREAGHGRAVRAHDAQGRAAAGYCHPTAGAGRVR</sequence>
<comment type="similarity">
    <text evidence="2">Belongs to the cytochrome P450 family.</text>
</comment>
<evidence type="ECO:0000256" key="10">
    <source>
        <dbReference type="ARBA" id="ARBA00023033"/>
    </source>
</evidence>
<reference evidence="14" key="2">
    <citation type="journal article" date="2017" name="Nat. Plants">
        <title>The Aegilops tauschii genome reveals multiple impacts of transposons.</title>
        <authorList>
            <person name="Zhao G."/>
            <person name="Zou C."/>
            <person name="Li K."/>
            <person name="Wang K."/>
            <person name="Li T."/>
            <person name="Gao L."/>
            <person name="Zhang X."/>
            <person name="Wang H."/>
            <person name="Yang Z."/>
            <person name="Liu X."/>
            <person name="Jiang W."/>
            <person name="Mao L."/>
            <person name="Kong X."/>
            <person name="Jiao Y."/>
            <person name="Jia J."/>
        </authorList>
    </citation>
    <scope>NUCLEOTIDE SEQUENCE [LARGE SCALE GENOMIC DNA]</scope>
    <source>
        <strain evidence="14">cv. AL8/78</strain>
    </source>
</reference>
<keyword evidence="10" id="KW-0503">Monooxygenase</keyword>
<dbReference type="GO" id="GO:0005506">
    <property type="term" value="F:iron ion binding"/>
    <property type="evidence" value="ECO:0007669"/>
    <property type="project" value="InterPro"/>
</dbReference>
<keyword evidence="7 12" id="KW-1133">Transmembrane helix</keyword>
<evidence type="ECO:0000313" key="13">
    <source>
        <dbReference type="EnsemblPlants" id="AET2Gv21105700.4"/>
    </source>
</evidence>
<evidence type="ECO:0000256" key="11">
    <source>
        <dbReference type="SAM" id="MobiDB-lite"/>
    </source>
</evidence>
<evidence type="ECO:0000256" key="3">
    <source>
        <dbReference type="ARBA" id="ARBA00022617"/>
    </source>
</evidence>
<keyword evidence="6" id="KW-0521">NADP</keyword>
<keyword evidence="4 12" id="KW-0812">Transmembrane</keyword>
<dbReference type="InterPro" id="IPR002401">
    <property type="entry name" value="Cyt_P450_E_grp-I"/>
</dbReference>
<dbReference type="PANTHER" id="PTHR47944">
    <property type="entry name" value="CYTOCHROME P450 98A9"/>
    <property type="match status" value="1"/>
</dbReference>
<dbReference type="GO" id="GO:0016705">
    <property type="term" value="F:oxidoreductase activity, acting on paired donors, with incorporation or reduction of molecular oxygen"/>
    <property type="evidence" value="ECO:0007669"/>
    <property type="project" value="InterPro"/>
</dbReference>
<organism evidence="13 14">
    <name type="scientific">Aegilops tauschii subsp. strangulata</name>
    <name type="common">Goatgrass</name>
    <dbReference type="NCBI Taxonomy" id="200361"/>
    <lineage>
        <taxon>Eukaryota</taxon>
        <taxon>Viridiplantae</taxon>
        <taxon>Streptophyta</taxon>
        <taxon>Embryophyta</taxon>
        <taxon>Tracheophyta</taxon>
        <taxon>Spermatophyta</taxon>
        <taxon>Magnoliopsida</taxon>
        <taxon>Liliopsida</taxon>
        <taxon>Poales</taxon>
        <taxon>Poaceae</taxon>
        <taxon>BOP clade</taxon>
        <taxon>Pooideae</taxon>
        <taxon>Triticodae</taxon>
        <taxon>Triticeae</taxon>
        <taxon>Triticinae</taxon>
        <taxon>Aegilops</taxon>
    </lineage>
</organism>
<accession>A0A453D6H3</accession>
<dbReference type="EnsemblPlants" id="AET2Gv21105700.4">
    <property type="protein sequence ID" value="AET2Gv21105700.4"/>
    <property type="gene ID" value="AET2Gv21105700"/>
</dbReference>
<evidence type="ECO:0000256" key="5">
    <source>
        <dbReference type="ARBA" id="ARBA00022723"/>
    </source>
</evidence>
<dbReference type="Gramene" id="AET2Gv21105700.4">
    <property type="protein sequence ID" value="AET2Gv21105700.4"/>
    <property type="gene ID" value="AET2Gv21105700"/>
</dbReference>
<reference evidence="14" key="1">
    <citation type="journal article" date="2014" name="Science">
        <title>Ancient hybridizations among the ancestral genomes of bread wheat.</title>
        <authorList>
            <consortium name="International Wheat Genome Sequencing Consortium,"/>
            <person name="Marcussen T."/>
            <person name="Sandve S.R."/>
            <person name="Heier L."/>
            <person name="Spannagl M."/>
            <person name="Pfeifer M."/>
            <person name="Jakobsen K.S."/>
            <person name="Wulff B.B."/>
            <person name="Steuernagel B."/>
            <person name="Mayer K.F."/>
            <person name="Olsen O.A."/>
        </authorList>
    </citation>
    <scope>NUCLEOTIDE SEQUENCE [LARGE SCALE GENOMIC DNA]</scope>
    <source>
        <strain evidence="14">cv. AL8/78</strain>
    </source>
</reference>
<evidence type="ECO:0000256" key="12">
    <source>
        <dbReference type="SAM" id="Phobius"/>
    </source>
</evidence>
<proteinExistence type="inferred from homology"/>
<dbReference type="SUPFAM" id="SSF48264">
    <property type="entry name" value="Cytochrome P450"/>
    <property type="match status" value="1"/>
</dbReference>
<feature type="region of interest" description="Disordered" evidence="11">
    <location>
        <begin position="311"/>
        <end position="417"/>
    </location>
</feature>
<dbReference type="GO" id="GO:0004497">
    <property type="term" value="F:monooxygenase activity"/>
    <property type="evidence" value="ECO:0007669"/>
    <property type="project" value="UniProtKB-KW"/>
</dbReference>
<dbReference type="STRING" id="200361.A0A453D6H3"/>
<reference evidence="13" key="5">
    <citation type="journal article" date="2021" name="G3 (Bethesda)">
        <title>Aegilops tauschii genome assembly Aet v5.0 features greater sequence contiguity and improved annotation.</title>
        <authorList>
            <person name="Wang L."/>
            <person name="Zhu T."/>
            <person name="Rodriguez J.C."/>
            <person name="Deal K.R."/>
            <person name="Dubcovsky J."/>
            <person name="McGuire P.E."/>
            <person name="Lux T."/>
            <person name="Spannagl M."/>
            <person name="Mayer K.F.X."/>
            <person name="Baldrich P."/>
            <person name="Meyers B.C."/>
            <person name="Huo N."/>
            <person name="Gu Y.Q."/>
            <person name="Zhou H."/>
            <person name="Devos K.M."/>
            <person name="Bennetzen J.L."/>
            <person name="Unver T."/>
            <person name="Budak H."/>
            <person name="Gulick P.J."/>
            <person name="Galiba G."/>
            <person name="Kalapos B."/>
            <person name="Nelson D.R."/>
            <person name="Li P."/>
            <person name="You F.M."/>
            <person name="Luo M.C."/>
            <person name="Dvorak J."/>
        </authorList>
    </citation>
    <scope>NUCLEOTIDE SEQUENCE [LARGE SCALE GENOMIC DNA]</scope>
    <source>
        <strain evidence="13">cv. AL8/78</strain>
    </source>
</reference>
<evidence type="ECO:0000313" key="14">
    <source>
        <dbReference type="Proteomes" id="UP000015105"/>
    </source>
</evidence>
<protein>
    <submittedName>
        <fullName evidence="13">Uncharacterized protein</fullName>
    </submittedName>
</protein>
<keyword evidence="14" id="KW-1185">Reference proteome</keyword>
<dbReference type="Gene3D" id="1.10.630.10">
    <property type="entry name" value="Cytochrome P450"/>
    <property type="match status" value="1"/>
</dbReference>
<evidence type="ECO:0000256" key="6">
    <source>
        <dbReference type="ARBA" id="ARBA00022857"/>
    </source>
</evidence>